<dbReference type="Proteomes" id="UP001627154">
    <property type="component" value="Unassembled WGS sequence"/>
</dbReference>
<name>A0ABD2X9H9_9HYME</name>
<evidence type="ECO:0000313" key="1">
    <source>
        <dbReference type="EMBL" id="KAL3401564.1"/>
    </source>
</evidence>
<dbReference type="EMBL" id="JBJJXI010000045">
    <property type="protein sequence ID" value="KAL3401564.1"/>
    <property type="molecule type" value="Genomic_DNA"/>
</dbReference>
<protein>
    <submittedName>
        <fullName evidence="1">Uncharacterized protein</fullName>
    </submittedName>
</protein>
<gene>
    <name evidence="1" type="ORF">TKK_005379</name>
</gene>
<accession>A0ABD2X9H9</accession>
<sequence>MSSFREQLPVFYSLALHNALFYNTSRGMRFEKKFPQDRKKAHSEQGLIINRSQVHGTRPFIACQYVNKIHRTPQESK</sequence>
<proteinExistence type="predicted"/>
<comment type="caution">
    <text evidence="1">The sequence shown here is derived from an EMBL/GenBank/DDBJ whole genome shotgun (WGS) entry which is preliminary data.</text>
</comment>
<organism evidence="1 2">
    <name type="scientific">Trichogramma kaykai</name>
    <dbReference type="NCBI Taxonomy" id="54128"/>
    <lineage>
        <taxon>Eukaryota</taxon>
        <taxon>Metazoa</taxon>
        <taxon>Ecdysozoa</taxon>
        <taxon>Arthropoda</taxon>
        <taxon>Hexapoda</taxon>
        <taxon>Insecta</taxon>
        <taxon>Pterygota</taxon>
        <taxon>Neoptera</taxon>
        <taxon>Endopterygota</taxon>
        <taxon>Hymenoptera</taxon>
        <taxon>Apocrita</taxon>
        <taxon>Proctotrupomorpha</taxon>
        <taxon>Chalcidoidea</taxon>
        <taxon>Trichogrammatidae</taxon>
        <taxon>Trichogramma</taxon>
    </lineage>
</organism>
<evidence type="ECO:0000313" key="2">
    <source>
        <dbReference type="Proteomes" id="UP001627154"/>
    </source>
</evidence>
<keyword evidence="2" id="KW-1185">Reference proteome</keyword>
<dbReference type="AlphaFoldDB" id="A0ABD2X9H9"/>
<reference evidence="1 2" key="1">
    <citation type="journal article" date="2024" name="bioRxiv">
        <title>A reference genome for Trichogramma kaykai: A tiny desert-dwelling parasitoid wasp with competing sex-ratio distorters.</title>
        <authorList>
            <person name="Culotta J."/>
            <person name="Lindsey A.R."/>
        </authorList>
    </citation>
    <scope>NUCLEOTIDE SEQUENCE [LARGE SCALE GENOMIC DNA]</scope>
    <source>
        <strain evidence="1 2">KSX58</strain>
    </source>
</reference>